<keyword evidence="1" id="KW-0547">Nucleotide-binding</keyword>
<dbReference type="GO" id="GO:0003924">
    <property type="term" value="F:GTPase activity"/>
    <property type="evidence" value="ECO:0007669"/>
    <property type="project" value="InterPro"/>
</dbReference>
<dbReference type="SUPFAM" id="SSF52540">
    <property type="entry name" value="P-loop containing nucleoside triphosphate hydrolases"/>
    <property type="match status" value="1"/>
</dbReference>
<feature type="region of interest" description="Disordered" evidence="3">
    <location>
        <begin position="674"/>
        <end position="719"/>
    </location>
</feature>
<feature type="region of interest" description="Disordered" evidence="3">
    <location>
        <begin position="358"/>
        <end position="423"/>
    </location>
</feature>
<sequence>MEEKTLNASTPSAAILATFYQRGHLHSLSAYRLVMPAKRNLLSIRLLLAAQHGSGSGSRVHPAWLRHFASSTRSASETYKFDEDLAPPFQSKSASSSSSSPLSSSSSLRKSEPTPSDSTLARTVFVRPKDGKHLVSVVHTLSLLSQLASKFGPIQHFHFPREPGTSRLLGYGSVTFSDKQSLQKALSNDGIHPVVLPPIVPSRAPRSYLPDKEHTQLVGMHRLVSCDPPSEHATAQQTHLSSRSLQNPAAMRPGWNDVAPLCHMEAATTSRYFVDQSKATDQTPREAIIQHDSNFYLSTASVPVEIKMERRSSPITTRPSSKARSRTSLHQKVRAALQQFGGFSDVFEKQGLLKEPLGDGYEYEEDDDAKRSRPARSGGARRMQQQRGTGQPWQTNRAAPRRSFSTSAISPTAEQAKAKRKAEWQRNRHSNFVDQLYLRLVGGKGGDGCVSFHREKFVEFGPPSGGNGGAGGSIYIRAVEGPTTLARVSRRFRGADGPHGQGSFLHGKKAEDKYIEVPVGTVVTATRRLRIPEEEEAEDYYQDLLRRAAKAKWDPTGVVAKEDAVLAAEDEERKRLARNQPPREIEYEDEEGEAVDEPSTGHEEKKVDVAQQIDGEDLLAPEVARQLQTLRDRVWRHYPRAEETNYRRNEFRAAEMRLALDRRRRRRYLAQSHAAANAASGLVTTSPTSSDHQHSAASVTPYEDQEAASEPWSIDLDEPTPADSPGILLAAGGRGGLGNPTFLSSGNRSPKFATRGEWGESLEVMLELKRPSDIGLVGLPNAGKSTILRSISASKAQVGHWRFTTLSPNLGVVRLGSDGNVLGVDGSEVQEGYGLDTPSQAGADDVEEFRLVLSDIPGLIDGAAENRGLGHTFLRHIERCSLLAYVLDLTQPEPWTDLKVLHNELASYRDGLPAKARLVIVNKADLFAEPREIQEAKTKLDRIRNKVQEIWEDQQAVLGAEAGAPMQIVTLSAKKKQGTQGLAKTLVDLLRAQRAESDAAHEKFE</sequence>
<dbReference type="PANTHER" id="PTHR11702:SF31">
    <property type="entry name" value="MITOCHONDRIAL RIBOSOME-ASSOCIATED GTPASE 2"/>
    <property type="match status" value="1"/>
</dbReference>
<feature type="compositionally biased region" description="Polar residues" evidence="3">
    <location>
        <begin position="383"/>
        <end position="413"/>
    </location>
</feature>
<feature type="compositionally biased region" description="Acidic residues" evidence="3">
    <location>
        <begin position="586"/>
        <end position="596"/>
    </location>
</feature>
<dbReference type="CDD" id="cd01898">
    <property type="entry name" value="Obg"/>
    <property type="match status" value="1"/>
</dbReference>
<feature type="domain" description="OBG-type G" evidence="4">
    <location>
        <begin position="772"/>
        <end position="991"/>
    </location>
</feature>
<dbReference type="PROSITE" id="PS51710">
    <property type="entry name" value="G_OBG"/>
    <property type="match status" value="1"/>
</dbReference>
<dbReference type="InterPro" id="IPR031167">
    <property type="entry name" value="G_OBG"/>
</dbReference>
<evidence type="ECO:0000313" key="6">
    <source>
        <dbReference type="EMBL" id="TKY88684.1"/>
    </source>
</evidence>
<evidence type="ECO:0000256" key="3">
    <source>
        <dbReference type="SAM" id="MobiDB-lite"/>
    </source>
</evidence>
<dbReference type="InterPro" id="IPR045086">
    <property type="entry name" value="OBG_GTPase"/>
</dbReference>
<dbReference type="InterPro" id="IPR027417">
    <property type="entry name" value="P-loop_NTPase"/>
</dbReference>
<dbReference type="GO" id="GO:0005525">
    <property type="term" value="F:GTP binding"/>
    <property type="evidence" value="ECO:0007669"/>
    <property type="project" value="UniProtKB-KW"/>
</dbReference>
<feature type="region of interest" description="Disordered" evidence="3">
    <location>
        <begin position="569"/>
        <end position="605"/>
    </location>
</feature>
<dbReference type="Proteomes" id="UP000306050">
    <property type="component" value="Chromosome SGRAM_14"/>
</dbReference>
<reference evidence="6 7" key="1">
    <citation type="submission" date="2019-05" db="EMBL/GenBank/DDBJ databases">
        <title>Sporisorium graminicola CBS 10092 draft sequencing and annotation.</title>
        <authorList>
            <person name="Solano-Gonzalez S."/>
            <person name="Caddick M.X."/>
            <person name="Darby A."/>
        </authorList>
    </citation>
    <scope>NUCLEOTIDE SEQUENCE [LARGE SCALE GENOMIC DNA]</scope>
    <source>
        <strain evidence="6 7">CBS 10092</strain>
    </source>
</reference>
<organism evidence="6 7">
    <name type="scientific">Sporisorium graminicola</name>
    <dbReference type="NCBI Taxonomy" id="280036"/>
    <lineage>
        <taxon>Eukaryota</taxon>
        <taxon>Fungi</taxon>
        <taxon>Dikarya</taxon>
        <taxon>Basidiomycota</taxon>
        <taxon>Ustilaginomycotina</taxon>
        <taxon>Ustilaginomycetes</taxon>
        <taxon>Ustilaginales</taxon>
        <taxon>Ustilaginaceae</taxon>
        <taxon>Sporisorium</taxon>
    </lineage>
</organism>
<dbReference type="InterPro" id="IPR036726">
    <property type="entry name" value="GTP1_OBG_dom_sf"/>
</dbReference>
<feature type="compositionally biased region" description="Polar residues" evidence="3">
    <location>
        <begin position="233"/>
        <end position="247"/>
    </location>
</feature>
<accession>A0A4U7KVI2</accession>
<keyword evidence="7" id="KW-1185">Reference proteome</keyword>
<feature type="compositionally biased region" description="Basic residues" evidence="3">
    <location>
        <begin position="321"/>
        <end position="330"/>
    </location>
</feature>
<feature type="region of interest" description="Disordered" evidence="3">
    <location>
        <begin position="88"/>
        <end position="123"/>
    </location>
</feature>
<feature type="compositionally biased region" description="Polar residues" evidence="3">
    <location>
        <begin position="682"/>
        <end position="698"/>
    </location>
</feature>
<dbReference type="EMBL" id="SRRM01000007">
    <property type="protein sequence ID" value="TKY88684.1"/>
    <property type="molecule type" value="Genomic_DNA"/>
</dbReference>
<dbReference type="RefSeq" id="XP_029740669.1">
    <property type="nucleotide sequence ID" value="XM_029882914.1"/>
</dbReference>
<dbReference type="Gene3D" id="3.30.70.330">
    <property type="match status" value="1"/>
</dbReference>
<dbReference type="SUPFAM" id="SSF54928">
    <property type="entry name" value="RNA-binding domain, RBD"/>
    <property type="match status" value="1"/>
</dbReference>
<comment type="caution">
    <text evidence="6">The sequence shown here is derived from an EMBL/GenBank/DDBJ whole genome shotgun (WGS) entry which is preliminary data.</text>
</comment>
<dbReference type="GO" id="GO:0003723">
    <property type="term" value="F:RNA binding"/>
    <property type="evidence" value="ECO:0007669"/>
    <property type="project" value="InterPro"/>
</dbReference>
<dbReference type="KEGG" id="sgra:EX895_002315"/>
<dbReference type="AlphaFoldDB" id="A0A4U7KVI2"/>
<feature type="region of interest" description="Disordered" evidence="3">
    <location>
        <begin position="311"/>
        <end position="330"/>
    </location>
</feature>
<name>A0A4U7KVI2_9BASI</name>
<evidence type="ECO:0000259" key="5">
    <source>
        <dbReference type="PROSITE" id="PS51883"/>
    </source>
</evidence>
<evidence type="ECO:0000256" key="2">
    <source>
        <dbReference type="ARBA" id="ARBA00023134"/>
    </source>
</evidence>
<evidence type="ECO:0008006" key="8">
    <source>
        <dbReference type="Google" id="ProtNLM"/>
    </source>
</evidence>
<dbReference type="Gene3D" id="3.40.50.300">
    <property type="entry name" value="P-loop containing nucleotide triphosphate hydrolases"/>
    <property type="match status" value="1"/>
</dbReference>
<dbReference type="PANTHER" id="PTHR11702">
    <property type="entry name" value="DEVELOPMENTALLY REGULATED GTP-BINDING PROTEIN-RELATED"/>
    <property type="match status" value="1"/>
</dbReference>
<dbReference type="InterPro" id="IPR035979">
    <property type="entry name" value="RBD_domain_sf"/>
</dbReference>
<dbReference type="InterPro" id="IPR006073">
    <property type="entry name" value="GTP-bd"/>
</dbReference>
<dbReference type="Pfam" id="PF01018">
    <property type="entry name" value="GTP1_OBG"/>
    <property type="match status" value="2"/>
</dbReference>
<evidence type="ECO:0000313" key="7">
    <source>
        <dbReference type="Proteomes" id="UP000306050"/>
    </source>
</evidence>
<dbReference type="PROSITE" id="PS51883">
    <property type="entry name" value="OBG"/>
    <property type="match status" value="1"/>
</dbReference>
<dbReference type="InterPro" id="IPR006169">
    <property type="entry name" value="GTP1_OBG_dom"/>
</dbReference>
<dbReference type="GeneID" id="40725210"/>
<gene>
    <name evidence="6" type="ORF">EX895_002315</name>
</gene>
<feature type="domain" description="Obg" evidence="5">
    <location>
        <begin position="430"/>
        <end position="771"/>
    </location>
</feature>
<dbReference type="InterPro" id="IPR000504">
    <property type="entry name" value="RRM_dom"/>
</dbReference>
<keyword evidence="2" id="KW-0342">GTP-binding</keyword>
<dbReference type="PRINTS" id="PR00326">
    <property type="entry name" value="GTP1OBG"/>
</dbReference>
<evidence type="ECO:0000256" key="1">
    <source>
        <dbReference type="ARBA" id="ARBA00022741"/>
    </source>
</evidence>
<dbReference type="Pfam" id="PF00076">
    <property type="entry name" value="RRM_1"/>
    <property type="match status" value="1"/>
</dbReference>
<evidence type="ECO:0000259" key="4">
    <source>
        <dbReference type="PROSITE" id="PS51710"/>
    </source>
</evidence>
<dbReference type="Pfam" id="PF01926">
    <property type="entry name" value="MMR_HSR1"/>
    <property type="match status" value="1"/>
</dbReference>
<dbReference type="SUPFAM" id="SSF82051">
    <property type="entry name" value="Obg GTP-binding protein N-terminal domain"/>
    <property type="match status" value="1"/>
</dbReference>
<feature type="compositionally biased region" description="Low complexity" evidence="3">
    <location>
        <begin position="91"/>
        <end position="108"/>
    </location>
</feature>
<dbReference type="OrthoDB" id="347018at2759"/>
<feature type="region of interest" description="Disordered" evidence="3">
    <location>
        <begin position="228"/>
        <end position="248"/>
    </location>
</feature>
<proteinExistence type="predicted"/>
<dbReference type="GO" id="GO:0005739">
    <property type="term" value="C:mitochondrion"/>
    <property type="evidence" value="ECO:0007669"/>
    <property type="project" value="TreeGrafter"/>
</dbReference>
<dbReference type="GO" id="GO:0042254">
    <property type="term" value="P:ribosome biogenesis"/>
    <property type="evidence" value="ECO:0007669"/>
    <property type="project" value="UniProtKB-UniRule"/>
</dbReference>
<protein>
    <recommendedName>
        <fullName evidence="8">Obg domain-containing protein</fullName>
    </recommendedName>
</protein>
<dbReference type="Gene3D" id="2.70.210.12">
    <property type="entry name" value="GTP1/OBG domain"/>
    <property type="match status" value="2"/>
</dbReference>
<dbReference type="InterPro" id="IPR012677">
    <property type="entry name" value="Nucleotide-bd_a/b_plait_sf"/>
</dbReference>